<dbReference type="PANTHER" id="PTHR45036">
    <property type="entry name" value="METHYLTRANSFERASE LIKE 7B"/>
    <property type="match status" value="1"/>
</dbReference>
<gene>
    <name evidence="2" type="ORF">SAMN05443574_102162</name>
</gene>
<dbReference type="Proteomes" id="UP000182573">
    <property type="component" value="Unassembled WGS sequence"/>
</dbReference>
<proteinExistence type="predicted"/>
<dbReference type="STRING" id="28442.SAMN05443574_102162"/>
<dbReference type="RefSeq" id="WP_004515382.1">
    <property type="nucleotide sequence ID" value="NZ_FNOF01000002.1"/>
</dbReference>
<dbReference type="InterPro" id="IPR052356">
    <property type="entry name" value="Thiol_S-MT"/>
</dbReference>
<dbReference type="SUPFAM" id="SSF53335">
    <property type="entry name" value="S-adenosyl-L-methionine-dependent methyltransferases"/>
    <property type="match status" value="1"/>
</dbReference>
<protein>
    <submittedName>
        <fullName evidence="2">Methyltransferase domain-containing protein</fullName>
    </submittedName>
</protein>
<feature type="domain" description="Methyltransferase type 11" evidence="1">
    <location>
        <begin position="44"/>
        <end position="141"/>
    </location>
</feature>
<dbReference type="GO" id="GO:0008757">
    <property type="term" value="F:S-adenosylmethionine-dependent methyltransferase activity"/>
    <property type="evidence" value="ECO:0007669"/>
    <property type="project" value="InterPro"/>
</dbReference>
<dbReference type="GO" id="GO:0032259">
    <property type="term" value="P:methylation"/>
    <property type="evidence" value="ECO:0007669"/>
    <property type="project" value="UniProtKB-KW"/>
</dbReference>
<accession>A0A1H2S2K1</accession>
<dbReference type="InterPro" id="IPR013216">
    <property type="entry name" value="Methyltransf_11"/>
</dbReference>
<evidence type="ECO:0000259" key="1">
    <source>
        <dbReference type="Pfam" id="PF08241"/>
    </source>
</evidence>
<dbReference type="Gene3D" id="3.40.50.150">
    <property type="entry name" value="Vaccinia Virus protein VP39"/>
    <property type="match status" value="1"/>
</dbReference>
<evidence type="ECO:0000313" key="2">
    <source>
        <dbReference type="EMBL" id="SDW25818.1"/>
    </source>
</evidence>
<name>A0A1H2S2K1_HALVA</name>
<sequence>MARGDIQFHPVVAALYDPIQWYFERCQVPEHREYLAAGLDGAVLEIGPGTGPMLPYYESEAEATASFHAVEPDPGMWQRAAEKIADSTVEMALVSGRGETLPYNDNTFDYVVECGVCCSVSTIDPMLAEIARVLRPDGEFRFLDHIRSDGWVGRSQDLLTPLWRRIGGNCHLNRRLRPRIRASDHLQLTECTTPTIGIWPIREFARGTATASD</sequence>
<dbReference type="InterPro" id="IPR029063">
    <property type="entry name" value="SAM-dependent_MTases_sf"/>
</dbReference>
<reference evidence="2 3" key="1">
    <citation type="submission" date="2016-10" db="EMBL/GenBank/DDBJ databases">
        <authorList>
            <person name="de Groot N.N."/>
        </authorList>
    </citation>
    <scope>NUCLEOTIDE SEQUENCE [LARGE SCALE GENOMIC DNA]</scope>
    <source>
        <strain evidence="2 3">DSM 3756</strain>
    </source>
</reference>
<organism evidence="2 3">
    <name type="scientific">Haloarcula vallismortis</name>
    <name type="common">Halobacterium vallismortis</name>
    <dbReference type="NCBI Taxonomy" id="28442"/>
    <lineage>
        <taxon>Archaea</taxon>
        <taxon>Methanobacteriati</taxon>
        <taxon>Methanobacteriota</taxon>
        <taxon>Stenosarchaea group</taxon>
        <taxon>Halobacteria</taxon>
        <taxon>Halobacteriales</taxon>
        <taxon>Haloarculaceae</taxon>
        <taxon>Haloarcula</taxon>
    </lineage>
</organism>
<keyword evidence="2" id="KW-0489">Methyltransferase</keyword>
<dbReference type="Pfam" id="PF08241">
    <property type="entry name" value="Methyltransf_11"/>
    <property type="match status" value="1"/>
</dbReference>
<dbReference type="PANTHER" id="PTHR45036:SF1">
    <property type="entry name" value="METHYLTRANSFERASE LIKE 7A"/>
    <property type="match status" value="1"/>
</dbReference>
<dbReference type="CDD" id="cd02440">
    <property type="entry name" value="AdoMet_MTases"/>
    <property type="match status" value="1"/>
</dbReference>
<dbReference type="AlphaFoldDB" id="A0A1H2S2K1"/>
<keyword evidence="2" id="KW-0808">Transferase</keyword>
<dbReference type="EMBL" id="FNOF01000002">
    <property type="protein sequence ID" value="SDW25818.1"/>
    <property type="molecule type" value="Genomic_DNA"/>
</dbReference>
<evidence type="ECO:0000313" key="3">
    <source>
        <dbReference type="Proteomes" id="UP000182573"/>
    </source>
</evidence>